<keyword evidence="1" id="KW-0687">Ribonucleoprotein</keyword>
<keyword evidence="1" id="KW-0689">Ribosomal protein</keyword>
<evidence type="ECO:0000313" key="1">
    <source>
        <dbReference type="EMBL" id="TDF72628.1"/>
    </source>
</evidence>
<accession>A0AC61QI53</accession>
<protein>
    <submittedName>
        <fullName evidence="1">30S ribosomal protein S3</fullName>
    </submittedName>
</protein>
<dbReference type="Proteomes" id="UP000294588">
    <property type="component" value="Unassembled WGS sequence"/>
</dbReference>
<organism evidence="1 2">
    <name type="scientific">Candidatus Syntrophosphaera thermopropionivorans</name>
    <dbReference type="NCBI Taxonomy" id="2593015"/>
    <lineage>
        <taxon>Bacteria</taxon>
        <taxon>Pseudomonadati</taxon>
        <taxon>Candidatus Cloacimonadota</taxon>
        <taxon>Candidatus Cloacimonadia</taxon>
        <taxon>Candidatus Cloacimonadales</taxon>
        <taxon>Candidatus Cloacimonadaceae</taxon>
        <taxon>Candidatus Syntrophosphaera</taxon>
    </lineage>
</organism>
<keyword evidence="2" id="KW-1185">Reference proteome</keyword>
<comment type="caution">
    <text evidence="1">The sequence shown here is derived from an EMBL/GenBank/DDBJ whole genome shotgun (WGS) entry which is preliminary data.</text>
</comment>
<gene>
    <name evidence="1" type="primary">rpsC</name>
    <name evidence="1" type="ORF">E0946_06040</name>
</gene>
<reference evidence="1" key="1">
    <citation type="submission" date="2019-03" db="EMBL/GenBank/DDBJ databases">
        <title>Candidatus Syntrophosphaera thermopropionivorans: a novel player in syntrophic propionate oxidation during anaerobic digestion.</title>
        <authorList>
            <person name="Dyksma S."/>
        </authorList>
    </citation>
    <scope>NUCLEOTIDE SEQUENCE</scope>
    <source>
        <strain evidence="1">W5</strain>
    </source>
</reference>
<sequence>MGQKIHPILYRLGVNKDTESIWFADGQTYVDYLQEDIRIRKYIHKRLEDKMVSRVQIWRKTNSITIDIHTARPGLVIGKKGEDIERLRNELNVLINKNRKSPIAVSINIEQIDKLWLDARLVGREVARQLEERVPFRRAMKSAIRNVMKEGAQGVKVQVSGRLGGAEIARTETYKQGRTPLHTIRADIDYACVEALTTYGVIGIKVWIYKGDILGEEK</sequence>
<name>A0AC61QI53_9BACT</name>
<proteinExistence type="predicted"/>
<evidence type="ECO:0000313" key="2">
    <source>
        <dbReference type="Proteomes" id="UP000294588"/>
    </source>
</evidence>
<dbReference type="EMBL" id="SMOG01000022">
    <property type="protein sequence ID" value="TDF72628.1"/>
    <property type="molecule type" value="Genomic_DNA"/>
</dbReference>